<accession>A0A5J5KWS6</accession>
<keyword evidence="3 6" id="KW-0812">Transmembrane</keyword>
<keyword evidence="5 6" id="KW-0472">Membrane</keyword>
<dbReference type="PANTHER" id="PTHR30177">
    <property type="entry name" value="GLYCINE BETAINE/L-PROLINE TRANSPORT SYSTEM PERMEASE PROTEIN PROW"/>
    <property type="match status" value="1"/>
</dbReference>
<dbReference type="EMBL" id="SZWF01000009">
    <property type="protein sequence ID" value="KAA9394119.1"/>
    <property type="molecule type" value="Genomic_DNA"/>
</dbReference>
<evidence type="ECO:0000256" key="1">
    <source>
        <dbReference type="ARBA" id="ARBA00004141"/>
    </source>
</evidence>
<dbReference type="GO" id="GO:0031460">
    <property type="term" value="P:glycine betaine transport"/>
    <property type="evidence" value="ECO:0007669"/>
    <property type="project" value="TreeGrafter"/>
</dbReference>
<evidence type="ECO:0000256" key="4">
    <source>
        <dbReference type="ARBA" id="ARBA00022989"/>
    </source>
</evidence>
<protein>
    <submittedName>
        <fullName evidence="8">ABC transporter permease</fullName>
    </submittedName>
</protein>
<dbReference type="RefSeq" id="WP_158033849.1">
    <property type="nucleotide sequence ID" value="NZ_ML708617.1"/>
</dbReference>
<feature type="transmembrane region" description="Helical" evidence="6">
    <location>
        <begin position="231"/>
        <end position="250"/>
    </location>
</feature>
<feature type="transmembrane region" description="Helical" evidence="6">
    <location>
        <begin position="197"/>
        <end position="219"/>
    </location>
</feature>
<dbReference type="Pfam" id="PF00528">
    <property type="entry name" value="BPD_transp_1"/>
    <property type="match status" value="1"/>
</dbReference>
<feature type="transmembrane region" description="Helical" evidence="6">
    <location>
        <begin position="105"/>
        <end position="129"/>
    </location>
</feature>
<proteinExistence type="inferred from homology"/>
<name>A0A5J5KWS6_9MICC</name>
<gene>
    <name evidence="8" type="ORF">FCK90_08325</name>
</gene>
<feature type="transmembrane region" description="Helical" evidence="6">
    <location>
        <begin position="29"/>
        <end position="48"/>
    </location>
</feature>
<dbReference type="InterPro" id="IPR035906">
    <property type="entry name" value="MetI-like_sf"/>
</dbReference>
<dbReference type="PROSITE" id="PS50928">
    <property type="entry name" value="ABC_TM1"/>
    <property type="match status" value="1"/>
</dbReference>
<evidence type="ECO:0000256" key="5">
    <source>
        <dbReference type="ARBA" id="ARBA00023136"/>
    </source>
</evidence>
<dbReference type="InterPro" id="IPR051204">
    <property type="entry name" value="ABC_transp_perm/SBD"/>
</dbReference>
<feature type="transmembrane region" description="Helical" evidence="6">
    <location>
        <begin position="135"/>
        <end position="159"/>
    </location>
</feature>
<dbReference type="AlphaFoldDB" id="A0A5J5KWS6"/>
<dbReference type="GO" id="GO:0005886">
    <property type="term" value="C:plasma membrane"/>
    <property type="evidence" value="ECO:0007669"/>
    <property type="project" value="UniProtKB-SubCell"/>
</dbReference>
<dbReference type="CDD" id="cd06261">
    <property type="entry name" value="TM_PBP2"/>
    <property type="match status" value="1"/>
</dbReference>
<dbReference type="InterPro" id="IPR000515">
    <property type="entry name" value="MetI-like"/>
</dbReference>
<keyword evidence="2 6" id="KW-0813">Transport</keyword>
<dbReference type="Gene3D" id="1.10.3720.10">
    <property type="entry name" value="MetI-like"/>
    <property type="match status" value="1"/>
</dbReference>
<keyword evidence="9" id="KW-1185">Reference proteome</keyword>
<comment type="subcellular location">
    <subcellularLocation>
        <location evidence="6">Cell membrane</location>
        <topology evidence="6">Multi-pass membrane protein</topology>
    </subcellularLocation>
    <subcellularLocation>
        <location evidence="1">Membrane</location>
        <topology evidence="1">Multi-pass membrane protein</topology>
    </subcellularLocation>
</comment>
<comment type="caution">
    <text evidence="8">The sequence shown here is derived from an EMBL/GenBank/DDBJ whole genome shotgun (WGS) entry which is preliminary data.</text>
</comment>
<evidence type="ECO:0000256" key="2">
    <source>
        <dbReference type="ARBA" id="ARBA00022448"/>
    </source>
</evidence>
<comment type="similarity">
    <text evidence="6">Belongs to the binding-protein-dependent transport system permease family.</text>
</comment>
<organism evidence="8 9">
    <name type="scientific">Kocuria coralli</name>
    <dbReference type="NCBI Taxonomy" id="1461025"/>
    <lineage>
        <taxon>Bacteria</taxon>
        <taxon>Bacillati</taxon>
        <taxon>Actinomycetota</taxon>
        <taxon>Actinomycetes</taxon>
        <taxon>Micrococcales</taxon>
        <taxon>Micrococcaceae</taxon>
        <taxon>Kocuria</taxon>
    </lineage>
</organism>
<reference evidence="8 9" key="1">
    <citation type="submission" date="2019-05" db="EMBL/GenBank/DDBJ databases">
        <title>Kocuria coralli sp. nov., a novel actinobacterium isolated from coral reef seawater.</title>
        <authorList>
            <person name="Li J."/>
        </authorList>
    </citation>
    <scope>NUCLEOTIDE SEQUENCE [LARGE SCALE GENOMIC DNA]</scope>
    <source>
        <strain evidence="8 9">SCSIO 13007</strain>
    </source>
</reference>
<keyword evidence="4 6" id="KW-1133">Transmembrane helix</keyword>
<dbReference type="Proteomes" id="UP000325957">
    <property type="component" value="Unassembled WGS sequence"/>
</dbReference>
<evidence type="ECO:0000256" key="3">
    <source>
        <dbReference type="ARBA" id="ARBA00022692"/>
    </source>
</evidence>
<sequence>MTTTANAESTAETTNRSGLRVDRGSLRSLILYPVILLAILGLLILWLLTADLTNTERVTLAPGELWTMTKQHLWLTLVATVIVLVVAIPLGVLLTRKPFRPFKGFISGVANFGQAAPAVGLIVLFATWIGYGPTAAIAALVVYAVLPVLANTMAGLDAVDKSLIEAGRGMGMSAWAVLWRIELPLAVPLMLAGVRTALVLVVGTATLGTFINAGGLGLLITTGVNLDLSRVLITGSILVALLALTVDWVGRVVEHIARPRGL</sequence>
<evidence type="ECO:0000313" key="8">
    <source>
        <dbReference type="EMBL" id="KAA9394119.1"/>
    </source>
</evidence>
<dbReference type="SUPFAM" id="SSF161098">
    <property type="entry name" value="MetI-like"/>
    <property type="match status" value="1"/>
</dbReference>
<dbReference type="GO" id="GO:0055085">
    <property type="term" value="P:transmembrane transport"/>
    <property type="evidence" value="ECO:0007669"/>
    <property type="project" value="InterPro"/>
</dbReference>
<feature type="transmembrane region" description="Helical" evidence="6">
    <location>
        <begin position="73"/>
        <end position="93"/>
    </location>
</feature>
<dbReference type="FunFam" id="1.10.3720.10:FF:000001">
    <property type="entry name" value="Glycine betaine ABC transporter, permease"/>
    <property type="match status" value="1"/>
</dbReference>
<dbReference type="OrthoDB" id="9801163at2"/>
<evidence type="ECO:0000259" key="7">
    <source>
        <dbReference type="PROSITE" id="PS50928"/>
    </source>
</evidence>
<evidence type="ECO:0000256" key="6">
    <source>
        <dbReference type="RuleBase" id="RU363032"/>
    </source>
</evidence>
<evidence type="ECO:0000313" key="9">
    <source>
        <dbReference type="Proteomes" id="UP000325957"/>
    </source>
</evidence>
<feature type="domain" description="ABC transmembrane type-1" evidence="7">
    <location>
        <begin position="69"/>
        <end position="250"/>
    </location>
</feature>
<dbReference type="PANTHER" id="PTHR30177:SF4">
    <property type="entry name" value="OSMOPROTECTANT IMPORT PERMEASE PROTEIN OSMW"/>
    <property type="match status" value="1"/>
</dbReference>